<dbReference type="Gene3D" id="3.40.50.150">
    <property type="entry name" value="Vaccinia Virus protein VP39"/>
    <property type="match status" value="1"/>
</dbReference>
<dbReference type="InterPro" id="IPR002052">
    <property type="entry name" value="DNA_methylase_N6_adenine_CS"/>
</dbReference>
<keyword evidence="2" id="KW-0489">Methyltransferase</keyword>
<dbReference type="InterPro" id="IPR029063">
    <property type="entry name" value="SAM-dependent_MTases_sf"/>
</dbReference>
<keyword evidence="2" id="KW-0808">Transferase</keyword>
<accession>A0AAE3W019</accession>
<gene>
    <name evidence="2" type="ORF">J2S42_003520</name>
</gene>
<dbReference type="AlphaFoldDB" id="A0AAE3W019"/>
<dbReference type="RefSeq" id="WP_307240475.1">
    <property type="nucleotide sequence ID" value="NZ_JAUSUZ010000001.1"/>
</dbReference>
<keyword evidence="3" id="KW-1185">Reference proteome</keyword>
<dbReference type="InterPro" id="IPR007848">
    <property type="entry name" value="Small_mtfrase_dom"/>
</dbReference>
<evidence type="ECO:0000313" key="2">
    <source>
        <dbReference type="EMBL" id="MDQ0366851.1"/>
    </source>
</evidence>
<dbReference type="Proteomes" id="UP001240236">
    <property type="component" value="Unassembled WGS sequence"/>
</dbReference>
<proteinExistence type="predicted"/>
<dbReference type="EMBL" id="JAUSUZ010000001">
    <property type="protein sequence ID" value="MDQ0366851.1"/>
    <property type="molecule type" value="Genomic_DNA"/>
</dbReference>
<dbReference type="PRINTS" id="PR00507">
    <property type="entry name" value="N12N6MTFRASE"/>
</dbReference>
<evidence type="ECO:0000313" key="3">
    <source>
        <dbReference type="Proteomes" id="UP001240236"/>
    </source>
</evidence>
<dbReference type="GO" id="GO:0008170">
    <property type="term" value="F:N-methyltransferase activity"/>
    <property type="evidence" value="ECO:0007669"/>
    <property type="project" value="UniProtKB-ARBA"/>
</dbReference>
<dbReference type="SUPFAM" id="SSF53335">
    <property type="entry name" value="S-adenosyl-L-methionine-dependent methyltransferases"/>
    <property type="match status" value="1"/>
</dbReference>
<dbReference type="GO" id="GO:0008757">
    <property type="term" value="F:S-adenosylmethionine-dependent methyltransferase activity"/>
    <property type="evidence" value="ECO:0007669"/>
    <property type="project" value="UniProtKB-ARBA"/>
</dbReference>
<dbReference type="GO" id="GO:0003676">
    <property type="term" value="F:nucleic acid binding"/>
    <property type="evidence" value="ECO:0007669"/>
    <property type="project" value="InterPro"/>
</dbReference>
<protein>
    <submittedName>
        <fullName evidence="2">RNA methylase</fullName>
    </submittedName>
</protein>
<dbReference type="CDD" id="cd02440">
    <property type="entry name" value="AdoMet_MTases"/>
    <property type="match status" value="1"/>
</dbReference>
<reference evidence="2 3" key="1">
    <citation type="submission" date="2023-07" db="EMBL/GenBank/DDBJ databases">
        <title>Sequencing the genomes of 1000 actinobacteria strains.</title>
        <authorList>
            <person name="Klenk H.-P."/>
        </authorList>
    </citation>
    <scope>NUCLEOTIDE SEQUENCE [LARGE SCALE GENOMIC DNA]</scope>
    <source>
        <strain evidence="2 3">DSM 44709</strain>
    </source>
</reference>
<evidence type="ECO:0000259" key="1">
    <source>
        <dbReference type="Pfam" id="PF05175"/>
    </source>
</evidence>
<organism evidence="2 3">
    <name type="scientific">Catenuloplanes indicus</name>
    <dbReference type="NCBI Taxonomy" id="137267"/>
    <lineage>
        <taxon>Bacteria</taxon>
        <taxon>Bacillati</taxon>
        <taxon>Actinomycetota</taxon>
        <taxon>Actinomycetes</taxon>
        <taxon>Micromonosporales</taxon>
        <taxon>Micromonosporaceae</taxon>
        <taxon>Catenuloplanes</taxon>
    </lineage>
</organism>
<dbReference type="GO" id="GO:0032259">
    <property type="term" value="P:methylation"/>
    <property type="evidence" value="ECO:0007669"/>
    <property type="project" value="UniProtKB-KW"/>
</dbReference>
<dbReference type="Pfam" id="PF05175">
    <property type="entry name" value="MTS"/>
    <property type="match status" value="1"/>
</dbReference>
<name>A0AAE3W019_9ACTN</name>
<sequence length="378" mass="41244">MRLPELLPPAQYATVGQVLSALDATWNPRQRAFEFPAHADPAALIAGVLDASVMPVHERRGEGYVRTPDDLADDLCEYPHTDLRWLPAGSRVLEPSAGDGSLVAAILRANPHVRVTAVEPNPARARWCAALGPAVDVHTATFETYAARALTTGTRFDAVIANPPFATSTDPKLWAEHLRIAWHLLHPGARMVCVVPASAATRADTVYADARAFITHHGTLEPLPPGAFAASGTMFGARVARLTKPIGTQHPDFHLSIPDTAPVRVQEPQFTGPAAREMPVQVWWDGWRRRDRVLRYRGRCVVCGWLLWGFDDGENDPRGILGDFSAGFSLNPADFDLTGPQIGLCCRCGNDADLYRAGLLPAQAQWHLPAENRPRVHA</sequence>
<feature type="domain" description="Methyltransferase small" evidence="1">
    <location>
        <begin position="90"/>
        <end position="196"/>
    </location>
</feature>
<comment type="caution">
    <text evidence="2">The sequence shown here is derived from an EMBL/GenBank/DDBJ whole genome shotgun (WGS) entry which is preliminary data.</text>
</comment>
<dbReference type="PROSITE" id="PS00092">
    <property type="entry name" value="N6_MTASE"/>
    <property type="match status" value="1"/>
</dbReference>